<organism evidence="1 2">
    <name type="scientific">Setaria digitata</name>
    <dbReference type="NCBI Taxonomy" id="48799"/>
    <lineage>
        <taxon>Eukaryota</taxon>
        <taxon>Metazoa</taxon>
        <taxon>Ecdysozoa</taxon>
        <taxon>Nematoda</taxon>
        <taxon>Chromadorea</taxon>
        <taxon>Rhabditida</taxon>
        <taxon>Spirurina</taxon>
        <taxon>Spiruromorpha</taxon>
        <taxon>Filarioidea</taxon>
        <taxon>Setariidae</taxon>
        <taxon>Setaria</taxon>
    </lineage>
</organism>
<evidence type="ECO:0000313" key="2">
    <source>
        <dbReference type="WBParaSite" id="sdigi.contig360.g7739.t1"/>
    </source>
</evidence>
<evidence type="ECO:0000313" key="1">
    <source>
        <dbReference type="Proteomes" id="UP000887581"/>
    </source>
</evidence>
<reference evidence="2" key="1">
    <citation type="submission" date="2022-11" db="UniProtKB">
        <authorList>
            <consortium name="WormBaseParasite"/>
        </authorList>
    </citation>
    <scope>IDENTIFICATION</scope>
</reference>
<accession>A0A915PYH4</accession>
<dbReference type="AlphaFoldDB" id="A0A915PYH4"/>
<proteinExistence type="predicted"/>
<protein>
    <submittedName>
        <fullName evidence="2">Uncharacterized protein</fullName>
    </submittedName>
</protein>
<dbReference type="InterPro" id="IPR033228">
    <property type="entry name" value="SZT2"/>
</dbReference>
<dbReference type="GO" id="GO:0005777">
    <property type="term" value="C:peroxisome"/>
    <property type="evidence" value="ECO:0007669"/>
    <property type="project" value="InterPro"/>
</dbReference>
<keyword evidence="1" id="KW-1185">Reference proteome</keyword>
<dbReference type="PANTHER" id="PTHR14918">
    <property type="entry name" value="KICSTOR COMPLEX PROTEIN SZT2"/>
    <property type="match status" value="1"/>
</dbReference>
<name>A0A915PYH4_9BILA</name>
<dbReference type="PANTHER" id="PTHR14918:SF3">
    <property type="entry name" value="KICSTOR COMPLEX PROTEIN SZT2"/>
    <property type="match status" value="1"/>
</dbReference>
<sequence length="1033" mass="118990">MKVVISWTEKLARQAEFNELKDRNRNGMSSEESKSNDRLRKKRLLRDCKWHSAVTSDVQYAKRMEDTVDYHINQQKHETNKYEDSPSDSSCSVREANSVILLLPDGSKTGKYIQLLWYLKHINSTVGIEATGESEDEITVMNISAQDGDEVREDEHLLVTSNTLISYVVRSYRFVFVIDISPSTFIIDGTAGCAPHSKIINRLRQCLEGLLVEGNILPANKFSPQLFITICFYSPFISFDEDRVILQGCLLTKENVRSVLHFVQDRFALFLNRLCWTMQPHLRKWNQERKKVQRRAEDLLPENFFRQQSHATDGFKDSLHSMLTSQMTLRAGLANKEFISSEWSLMFMLRAGLIGLQLLPDTAQPNIILITDAVCHVTDIHALQKLMVQLRNYSVACSFIQIQGDCNTDAVFGHFSSPGFFTFLARATSGVYIPDKNKAAANDIFDLIDSRPFLCKNLQLFDTADGYIKNLIHQINPEFVEPYTFGVIRRMHYNVEYESSLEYFLRLRLYEGFILHELKVLKKGEGQSSILVELILPWKPQVTIGYKISASSENYTKRTKLKITVICEAQYGMIRDLLSDRCSVNSTKQTFCDAYRHTIIGLLETDRILIHVHSFNSLADLFRLPPEVLREKSLFRYIMKENKTMLTVSTRELESLCLQNGAIANFVEFWRIIGEFEERHWQKWSQVYSFRVILAHDHPLPPHLFLSEEPNVKVTSQLSLTVLHNLLSQMATFSLVHGQTYVKFVEGDDGIDVPKSFYIIKLSVEMQLIVIKIAFLDGLTVAFRDKVIKECRENFQSLSIERSCFFTKMLEFADVGDDCATIAETTQLPALTIINRPLEIMLARYKKIPLALNRIIRLEKTDEANRDLILHNSLAKYFSCRRRLNEGFHIVYGDNGIVNLVKHVDDKERQLHCGPALLQYIIFPPTALRPMRMTKEHMERIPPLSKTVEVDKTETKKFVPYKNSTIKNDLDLQLMTEMWSEPLAITDAQHIAWTGTALQQHCSPFKMLNEFTFTLLRSSINLITFILHIGKIS</sequence>
<dbReference type="WBParaSite" id="sdigi.contig360.g7739.t1">
    <property type="protein sequence ID" value="sdigi.contig360.g7739.t1"/>
    <property type="gene ID" value="sdigi.contig360.g7739"/>
</dbReference>
<dbReference type="Proteomes" id="UP000887581">
    <property type="component" value="Unplaced"/>
</dbReference>